<proteinExistence type="predicted"/>
<evidence type="ECO:0000313" key="3">
    <source>
        <dbReference type="Proteomes" id="UP000077315"/>
    </source>
</evidence>
<gene>
    <name evidence="2" type="ORF">PHYBLDRAFT_169519</name>
</gene>
<keyword evidence="3" id="KW-1185">Reference proteome</keyword>
<dbReference type="EMBL" id="KV440983">
    <property type="protein sequence ID" value="OAD72387.1"/>
    <property type="molecule type" value="Genomic_DNA"/>
</dbReference>
<feature type="region of interest" description="Disordered" evidence="1">
    <location>
        <begin position="244"/>
        <end position="291"/>
    </location>
</feature>
<dbReference type="PANTHER" id="PTHR34117:SF1">
    <property type="entry name" value="STYLE CELL-CYCLE INHIBITOR 1"/>
    <property type="match status" value="1"/>
</dbReference>
<evidence type="ECO:0000313" key="2">
    <source>
        <dbReference type="EMBL" id="OAD72387.1"/>
    </source>
</evidence>
<organism evidence="2 3">
    <name type="scientific">Phycomyces blakesleeanus (strain ATCC 8743b / DSM 1359 / FGSC 10004 / NBRC 33097 / NRRL 1555)</name>
    <dbReference type="NCBI Taxonomy" id="763407"/>
    <lineage>
        <taxon>Eukaryota</taxon>
        <taxon>Fungi</taxon>
        <taxon>Fungi incertae sedis</taxon>
        <taxon>Mucoromycota</taxon>
        <taxon>Mucoromycotina</taxon>
        <taxon>Mucoromycetes</taxon>
        <taxon>Mucorales</taxon>
        <taxon>Phycomycetaceae</taxon>
        <taxon>Phycomyces</taxon>
    </lineage>
</organism>
<reference evidence="3" key="1">
    <citation type="submission" date="2015-06" db="EMBL/GenBank/DDBJ databases">
        <title>Expansion of signal transduction pathways in fungi by whole-genome duplication.</title>
        <authorList>
            <consortium name="DOE Joint Genome Institute"/>
            <person name="Corrochano L.M."/>
            <person name="Kuo A."/>
            <person name="Marcet-Houben M."/>
            <person name="Polaino S."/>
            <person name="Salamov A."/>
            <person name="Villalobos J.M."/>
            <person name="Alvarez M.I."/>
            <person name="Avalos J."/>
            <person name="Benito E.P."/>
            <person name="Benoit I."/>
            <person name="Burger G."/>
            <person name="Camino L.P."/>
            <person name="Canovas D."/>
            <person name="Cerda-Olmedo E."/>
            <person name="Cheng J.-F."/>
            <person name="Dominguez A."/>
            <person name="Elias M."/>
            <person name="Eslava A.P."/>
            <person name="Glaser F."/>
            <person name="Grimwood J."/>
            <person name="Gutierrez G."/>
            <person name="Heitman J."/>
            <person name="Henrissat B."/>
            <person name="Iturriaga E.A."/>
            <person name="Lang B.F."/>
            <person name="Lavin J.L."/>
            <person name="Lee S."/>
            <person name="Li W."/>
            <person name="Lindquist E."/>
            <person name="Lopez-Garcia S."/>
            <person name="Luque E.M."/>
            <person name="Marcos A.T."/>
            <person name="Martin J."/>
            <person name="McCluskey K."/>
            <person name="Medina H.R."/>
            <person name="Miralles-Duran A."/>
            <person name="Miyazaki A."/>
            <person name="Munoz-Torres E."/>
            <person name="Oguiza J.A."/>
            <person name="Ohm R."/>
            <person name="Olmedo M."/>
            <person name="Orejas M."/>
            <person name="Ortiz-Castellanos L."/>
            <person name="Pisabarro A.G."/>
            <person name="Rodriguez-Romero J."/>
            <person name="Ruiz-Herrera J."/>
            <person name="Ruiz-Vazquez R."/>
            <person name="Sanz C."/>
            <person name="Schackwitz W."/>
            <person name="Schmutz J."/>
            <person name="Shahriari M."/>
            <person name="Shelest E."/>
            <person name="Silva-Franco F."/>
            <person name="Soanes D."/>
            <person name="Syed K."/>
            <person name="Tagua V.G."/>
            <person name="Talbot N.J."/>
            <person name="Thon M."/>
            <person name="De vries R.P."/>
            <person name="Wiebenga A."/>
            <person name="Yadav J.S."/>
            <person name="Braun E.L."/>
            <person name="Baker S."/>
            <person name="Garre V."/>
            <person name="Horwitz B."/>
            <person name="Torres-Martinez S."/>
            <person name="Idnurm A."/>
            <person name="Herrera-Estrella A."/>
            <person name="Gabaldon T."/>
            <person name="Grigoriev I.V."/>
        </authorList>
    </citation>
    <scope>NUCLEOTIDE SEQUENCE [LARGE SCALE GENOMIC DNA]</scope>
    <source>
        <strain evidence="3">NRRL 1555(-)</strain>
    </source>
</reference>
<dbReference type="InParanoid" id="A0A167MBQ8"/>
<dbReference type="GeneID" id="28996993"/>
<accession>A0A167MBQ8</accession>
<dbReference type="VEuPathDB" id="FungiDB:PHYBLDRAFT_169519"/>
<dbReference type="PANTHER" id="PTHR34117">
    <property type="entry name" value="STYLE CELL-CYCLE INHIBITOR 1"/>
    <property type="match status" value="1"/>
</dbReference>
<name>A0A167MBQ8_PHYB8</name>
<sequence length="322" mass="38074">MQSLESSDSLQKRVTVLLMIAADGSRKHHRSHDSDDEQRRSHSKKSKSQKPPSISDDLRDQIKPITEEDYFEKATEFRLWLKEEKRKYFNELDSSDSRYYFKKFVKAWNRFELQEKYYKGLSSAQLASSDTTRYKWKFASKVDQYELDTIRDSVDTMTSRGVVKDESNKGRRRNVGPAMPTSPVIRQDRETAEERLEAERMRRKAESKNLRRKRDSYLDEVAPKETGREAMLEKRKATNAFHKRERSPDVELSEADLMGGDDFQSRLAAEKQREERRNTRKAEYQKRYAPPQDRVAEYKAKENATIEMFRKMAEEQKRRGGL</sequence>
<dbReference type="InterPro" id="IPR044688">
    <property type="entry name" value="SCI-1-like"/>
</dbReference>
<protein>
    <submittedName>
        <fullName evidence="2">Uncharacterized protein</fullName>
    </submittedName>
</protein>
<feature type="region of interest" description="Disordered" evidence="1">
    <location>
        <begin position="21"/>
        <end position="61"/>
    </location>
</feature>
<dbReference type="RefSeq" id="XP_018290427.1">
    <property type="nucleotide sequence ID" value="XM_018436087.1"/>
</dbReference>
<feature type="compositionally biased region" description="Basic and acidic residues" evidence="1">
    <location>
        <begin position="268"/>
        <end position="286"/>
    </location>
</feature>
<dbReference type="STRING" id="763407.A0A167MBQ8"/>
<dbReference type="AlphaFoldDB" id="A0A167MBQ8"/>
<dbReference type="OrthoDB" id="2139939at2759"/>
<dbReference type="Proteomes" id="UP000077315">
    <property type="component" value="Unassembled WGS sequence"/>
</dbReference>
<evidence type="ECO:0000256" key="1">
    <source>
        <dbReference type="SAM" id="MobiDB-lite"/>
    </source>
</evidence>